<dbReference type="InterPro" id="IPR004252">
    <property type="entry name" value="Probable_transposase_24"/>
</dbReference>
<dbReference type="AlphaFoldDB" id="A0AAV1A6Q1"/>
<organism evidence="2 3">
    <name type="scientific">Vicia faba</name>
    <name type="common">Broad bean</name>
    <name type="synonym">Faba vulgaris</name>
    <dbReference type="NCBI Taxonomy" id="3906"/>
    <lineage>
        <taxon>Eukaryota</taxon>
        <taxon>Viridiplantae</taxon>
        <taxon>Streptophyta</taxon>
        <taxon>Embryophyta</taxon>
        <taxon>Tracheophyta</taxon>
        <taxon>Spermatophyta</taxon>
        <taxon>Magnoliopsida</taxon>
        <taxon>eudicotyledons</taxon>
        <taxon>Gunneridae</taxon>
        <taxon>Pentapetalae</taxon>
        <taxon>rosids</taxon>
        <taxon>fabids</taxon>
        <taxon>Fabales</taxon>
        <taxon>Fabaceae</taxon>
        <taxon>Papilionoideae</taxon>
        <taxon>50 kb inversion clade</taxon>
        <taxon>NPAAA clade</taxon>
        <taxon>Hologalegina</taxon>
        <taxon>IRL clade</taxon>
        <taxon>Fabeae</taxon>
        <taxon>Vicia</taxon>
    </lineage>
</organism>
<dbReference type="PANTHER" id="PTHR33144:SF16">
    <property type="entry name" value="OS02G0129000 PROTEIN"/>
    <property type="match status" value="1"/>
</dbReference>
<feature type="region of interest" description="Disordered" evidence="1">
    <location>
        <begin position="82"/>
        <end position="144"/>
    </location>
</feature>
<feature type="compositionally biased region" description="Basic and acidic residues" evidence="1">
    <location>
        <begin position="119"/>
        <end position="137"/>
    </location>
</feature>
<protein>
    <submittedName>
        <fullName evidence="2">Uncharacterized protein</fullName>
    </submittedName>
</protein>
<evidence type="ECO:0000313" key="2">
    <source>
        <dbReference type="EMBL" id="CAI8604962.1"/>
    </source>
</evidence>
<keyword evidence="3" id="KW-1185">Reference proteome</keyword>
<dbReference type="Proteomes" id="UP001157006">
    <property type="component" value="Chromosome 3"/>
</dbReference>
<accession>A0AAV1A6Q1</accession>
<sequence>MLKKRIHENLLENNRDKIQKVEKPVARRILISSKNKKPEKSTLSLDTMMSKAECSKKLNRVPKCPSMLIDDYVDLHKSKEMDATKSNNGEKPGSSVNRSSNQNQPKKGTRQESVQNRAKVNEEDAIINREEEKETSQRKTRGKTLCKKIHARTLEERVEVTFNENFQPIGMPYDNKNRFWRYTNRKFILPVEARDWIETTVREAWRRYKHKIKKNHFLKYSNMTERLKNRPPNVPIAQFKSLCAYWSKETIQAISENNTRNRAQLKWMHQMGPKNFVLTREKVVTFFCSQ</sequence>
<name>A0AAV1A6Q1_VICFA</name>
<evidence type="ECO:0000313" key="3">
    <source>
        <dbReference type="Proteomes" id="UP001157006"/>
    </source>
</evidence>
<dbReference type="EMBL" id="OX451738">
    <property type="protein sequence ID" value="CAI8604962.1"/>
    <property type="molecule type" value="Genomic_DNA"/>
</dbReference>
<reference evidence="2 3" key="1">
    <citation type="submission" date="2023-01" db="EMBL/GenBank/DDBJ databases">
        <authorList>
            <person name="Kreplak J."/>
        </authorList>
    </citation>
    <scope>NUCLEOTIDE SEQUENCE [LARGE SCALE GENOMIC DNA]</scope>
</reference>
<dbReference type="Pfam" id="PF03004">
    <property type="entry name" value="Transposase_24"/>
    <property type="match status" value="1"/>
</dbReference>
<gene>
    <name evidence="2" type="ORF">VFH_III159520</name>
</gene>
<proteinExistence type="predicted"/>
<dbReference type="PANTHER" id="PTHR33144">
    <property type="entry name" value="OS10G0409366 PROTEIN-RELATED"/>
    <property type="match status" value="1"/>
</dbReference>
<feature type="compositionally biased region" description="Polar residues" evidence="1">
    <location>
        <begin position="84"/>
        <end position="118"/>
    </location>
</feature>
<evidence type="ECO:0000256" key="1">
    <source>
        <dbReference type="SAM" id="MobiDB-lite"/>
    </source>
</evidence>